<name>A0A2A6E0I6_9BACL</name>
<comment type="caution">
    <text evidence="2">The sequence shown here is derived from an EMBL/GenBank/DDBJ whole genome shotgun (WGS) entry which is preliminary data.</text>
</comment>
<dbReference type="Pfam" id="PF10737">
    <property type="entry name" value="GerPC"/>
    <property type="match status" value="1"/>
</dbReference>
<sequence>MFPPCVDWLALRLAKLEEDIRSLKEDLRNMLPLRIGNITYKIQEMNVRELSGTLHVGVSALGDEEGLKTLLNHSAGEDEAAEAPDPAKENGSIEGGNEPG</sequence>
<accession>A0A2A6E0I6</accession>
<protein>
    <submittedName>
        <fullName evidence="2">Uncharacterized protein</fullName>
    </submittedName>
</protein>
<evidence type="ECO:0000313" key="3">
    <source>
        <dbReference type="Proteomes" id="UP000243688"/>
    </source>
</evidence>
<dbReference type="InterPro" id="IPR019673">
    <property type="entry name" value="Spore_germination_GerPC"/>
</dbReference>
<dbReference type="AlphaFoldDB" id="A0A2A6E0I6"/>
<organism evidence="2 3">
    <name type="scientific">Candidatus Reconcilbacillus cellulovorans</name>
    <dbReference type="NCBI Taxonomy" id="1906605"/>
    <lineage>
        <taxon>Bacteria</taxon>
        <taxon>Bacillati</taxon>
        <taxon>Bacillota</taxon>
        <taxon>Bacilli</taxon>
        <taxon>Bacillales</taxon>
        <taxon>Paenibacillaceae</taxon>
        <taxon>Candidatus Reconcilbacillus</taxon>
    </lineage>
</organism>
<proteinExistence type="predicted"/>
<feature type="region of interest" description="Disordered" evidence="1">
    <location>
        <begin position="70"/>
        <end position="100"/>
    </location>
</feature>
<evidence type="ECO:0000256" key="1">
    <source>
        <dbReference type="SAM" id="MobiDB-lite"/>
    </source>
</evidence>
<dbReference type="EMBL" id="MOXJ01000008">
    <property type="protein sequence ID" value="PDO10838.1"/>
    <property type="molecule type" value="Genomic_DNA"/>
</dbReference>
<evidence type="ECO:0000313" key="2">
    <source>
        <dbReference type="EMBL" id="PDO10838.1"/>
    </source>
</evidence>
<dbReference type="Proteomes" id="UP000243688">
    <property type="component" value="Unassembled WGS sequence"/>
</dbReference>
<gene>
    <name evidence="2" type="ORF">BLM47_04850</name>
</gene>
<reference evidence="2 3" key="1">
    <citation type="submission" date="2016-12" db="EMBL/GenBank/DDBJ databases">
        <title>Candidatus Reconcilibacillus cellulovorans genome.</title>
        <authorList>
            <person name="Kolinko S."/>
            <person name="Wu Y.-W."/>
            <person name="Tachea F."/>
            <person name="Denzel E."/>
            <person name="Hiras J."/>
            <person name="Baecker N."/>
            <person name="Chan L.J."/>
            <person name="Eichorst S.A."/>
            <person name="Frey D."/>
            <person name="Adams P.D."/>
            <person name="Pray T."/>
            <person name="Tanjore D."/>
            <person name="Petzold C.J."/>
            <person name="Gladden J.M."/>
            <person name="Simmons B.A."/>
            <person name="Singer S.W."/>
        </authorList>
    </citation>
    <scope>NUCLEOTIDE SEQUENCE [LARGE SCALE GENOMIC DNA]</scope>
    <source>
        <strain evidence="2">JTherm</strain>
    </source>
</reference>